<dbReference type="GO" id="GO:0016020">
    <property type="term" value="C:membrane"/>
    <property type="evidence" value="ECO:0007669"/>
    <property type="project" value="TreeGrafter"/>
</dbReference>
<name>A0A6J4MAD5_9ACTN</name>
<feature type="domain" description="AB hydrolase-1" evidence="1">
    <location>
        <begin position="15"/>
        <end position="254"/>
    </location>
</feature>
<accession>A0A6J4MAD5</accession>
<dbReference type="Pfam" id="PF00561">
    <property type="entry name" value="Abhydrolase_1"/>
    <property type="match status" value="1"/>
</dbReference>
<dbReference type="PANTHER" id="PTHR43798:SF33">
    <property type="entry name" value="HYDROLASE, PUTATIVE (AFU_ORTHOLOGUE AFUA_2G14860)-RELATED"/>
    <property type="match status" value="1"/>
</dbReference>
<organism evidence="2">
    <name type="scientific">uncultured Nocardioidaceae bacterium</name>
    <dbReference type="NCBI Taxonomy" id="253824"/>
    <lineage>
        <taxon>Bacteria</taxon>
        <taxon>Bacillati</taxon>
        <taxon>Actinomycetota</taxon>
        <taxon>Actinomycetes</taxon>
        <taxon>Propionibacteriales</taxon>
        <taxon>Nocardioidaceae</taxon>
        <taxon>environmental samples</taxon>
    </lineage>
</organism>
<dbReference type="InterPro" id="IPR050266">
    <property type="entry name" value="AB_hydrolase_sf"/>
</dbReference>
<dbReference type="AlphaFoldDB" id="A0A6J4MAD5"/>
<gene>
    <name evidence="2" type="ORF">AVDCRST_MAG34-1991</name>
</gene>
<protein>
    <recommendedName>
        <fullName evidence="1">AB hydrolase-1 domain-containing protein</fullName>
    </recommendedName>
</protein>
<proteinExistence type="predicted"/>
<dbReference type="PRINTS" id="PR00111">
    <property type="entry name" value="ABHYDROLASE"/>
</dbReference>
<evidence type="ECO:0000259" key="1">
    <source>
        <dbReference type="Pfam" id="PF00561"/>
    </source>
</evidence>
<dbReference type="GO" id="GO:0003824">
    <property type="term" value="F:catalytic activity"/>
    <property type="evidence" value="ECO:0007669"/>
    <property type="project" value="UniProtKB-ARBA"/>
</dbReference>
<dbReference type="PANTHER" id="PTHR43798">
    <property type="entry name" value="MONOACYLGLYCEROL LIPASE"/>
    <property type="match status" value="1"/>
</dbReference>
<reference evidence="2" key="1">
    <citation type="submission" date="2020-02" db="EMBL/GenBank/DDBJ databases">
        <authorList>
            <person name="Meier V. D."/>
        </authorList>
    </citation>
    <scope>NUCLEOTIDE SEQUENCE</scope>
    <source>
        <strain evidence="2">AVDCRST_MAG34</strain>
    </source>
</reference>
<dbReference type="EMBL" id="CADCUI010000047">
    <property type="protein sequence ID" value="CAA9354711.1"/>
    <property type="molecule type" value="Genomic_DNA"/>
</dbReference>
<evidence type="ECO:0000313" key="2">
    <source>
        <dbReference type="EMBL" id="CAA9354711.1"/>
    </source>
</evidence>
<dbReference type="InterPro" id="IPR029058">
    <property type="entry name" value="AB_hydrolase_fold"/>
</dbReference>
<dbReference type="SUPFAM" id="SSF53474">
    <property type="entry name" value="alpha/beta-Hydrolases"/>
    <property type="match status" value="1"/>
</dbReference>
<dbReference type="InterPro" id="IPR000073">
    <property type="entry name" value="AB_hydrolase_1"/>
</dbReference>
<dbReference type="Gene3D" id="3.40.50.1820">
    <property type="entry name" value="alpha/beta hydrolase"/>
    <property type="match status" value="1"/>
</dbReference>
<sequence length="265" mass="28669">MSRLQVWRGGGDEGPLVLFLPGCPDSRWAAASGDLPARRAGVRLVGVNRPGYGETAPYDSDHLSVGDDLAELADELGADRFALLGMSIGGTYALACAARHPRRAAAVVTVAAPGDLTRMHPPHHRDGLSAQQAELLERVRSTGSVEQAMDLLRPEFEAYRRQALAELRSRDPVDPAVRQSLEALTCPDGYLRDAALTMRGWDWDPASVRCPVLVVHGELDEQASPRNAHWLAGVIPGARLRLLTGTNHLGALEESWEDVLTALRP</sequence>